<dbReference type="EMBL" id="JAVFKD010000001">
    <property type="protein sequence ID" value="KAK5999254.1"/>
    <property type="molecule type" value="Genomic_DNA"/>
</dbReference>
<evidence type="ECO:0000256" key="2">
    <source>
        <dbReference type="ARBA" id="ARBA00007375"/>
    </source>
</evidence>
<evidence type="ECO:0008006" key="9">
    <source>
        <dbReference type="Google" id="ProtNLM"/>
    </source>
</evidence>
<dbReference type="PANTHER" id="PTHR31885:SF6">
    <property type="entry name" value="GH04784P"/>
    <property type="match status" value="1"/>
</dbReference>
<keyword evidence="4 6" id="KW-1133">Transmembrane helix</keyword>
<feature type="transmembrane region" description="Helical" evidence="6">
    <location>
        <begin position="100"/>
        <end position="121"/>
    </location>
</feature>
<feature type="transmembrane region" description="Helical" evidence="6">
    <location>
        <begin position="12"/>
        <end position="28"/>
    </location>
</feature>
<comment type="caution">
    <text evidence="7">The sequence shown here is derived from an EMBL/GenBank/DDBJ whole genome shotgun (WGS) entry which is preliminary data.</text>
</comment>
<dbReference type="InterPro" id="IPR012506">
    <property type="entry name" value="TMEM86B-like"/>
</dbReference>
<comment type="subcellular location">
    <subcellularLocation>
        <location evidence="1">Membrane</location>
        <topology evidence="1">Multi-pass membrane protein</topology>
    </subcellularLocation>
</comment>
<dbReference type="Proteomes" id="UP001338125">
    <property type="component" value="Unassembled WGS sequence"/>
</dbReference>
<feature type="transmembrane region" description="Helical" evidence="6">
    <location>
        <begin position="165"/>
        <end position="182"/>
    </location>
</feature>
<reference evidence="7 8" key="1">
    <citation type="submission" date="2024-01" db="EMBL/GenBank/DDBJ databases">
        <title>Complete genome of Cladobotryum mycophilum ATHUM6906.</title>
        <authorList>
            <person name="Christinaki A.C."/>
            <person name="Myridakis A.I."/>
            <person name="Kouvelis V.N."/>
        </authorList>
    </citation>
    <scope>NUCLEOTIDE SEQUENCE [LARGE SCALE GENOMIC DNA]</scope>
    <source>
        <strain evidence="7 8">ATHUM6906</strain>
    </source>
</reference>
<keyword evidence="8" id="KW-1185">Reference proteome</keyword>
<evidence type="ECO:0000256" key="3">
    <source>
        <dbReference type="ARBA" id="ARBA00022692"/>
    </source>
</evidence>
<evidence type="ECO:0000256" key="6">
    <source>
        <dbReference type="SAM" id="Phobius"/>
    </source>
</evidence>
<accession>A0ABR0T4B2</accession>
<sequence length="241" mass="25852">MSFVSIAETPLHNALLCISIAAAVFYGFMIRERPASSRRTVAKTLATALLSATVALRDGPPLLMTALALGAAGDAFLAWEDMLESSSKRKPNSNSETDTAFLYGLCSFLVSHICYASLFFQNHSGLTNFLSDLWRSTLALGILILGPVMVFVLTPRVGQHLRLPVMGYAIAILAMVLTALPLKSSRVVAGGIMFAVSDAILSADKFLLTSTSSLRVGLQYAVWVLYYSAQLLISVGVLNSI</sequence>
<protein>
    <recommendedName>
        <fullName evidence="9">YhhN-like protein</fullName>
    </recommendedName>
</protein>
<feature type="transmembrane region" description="Helical" evidence="6">
    <location>
        <begin position="133"/>
        <end position="153"/>
    </location>
</feature>
<keyword evidence="5 6" id="KW-0472">Membrane</keyword>
<proteinExistence type="inferred from homology"/>
<comment type="similarity">
    <text evidence="2">Belongs to the TMEM86 family.</text>
</comment>
<evidence type="ECO:0000313" key="8">
    <source>
        <dbReference type="Proteomes" id="UP001338125"/>
    </source>
</evidence>
<evidence type="ECO:0000256" key="4">
    <source>
        <dbReference type="ARBA" id="ARBA00022989"/>
    </source>
</evidence>
<evidence type="ECO:0000256" key="5">
    <source>
        <dbReference type="ARBA" id="ARBA00023136"/>
    </source>
</evidence>
<evidence type="ECO:0000256" key="1">
    <source>
        <dbReference type="ARBA" id="ARBA00004141"/>
    </source>
</evidence>
<dbReference type="PANTHER" id="PTHR31885">
    <property type="entry name" value="GH04784P"/>
    <property type="match status" value="1"/>
</dbReference>
<feature type="transmembrane region" description="Helical" evidence="6">
    <location>
        <begin position="220"/>
        <end position="238"/>
    </location>
</feature>
<gene>
    <name evidence="7" type="ORF">PT974_01646</name>
</gene>
<evidence type="ECO:0000313" key="7">
    <source>
        <dbReference type="EMBL" id="KAK5999254.1"/>
    </source>
</evidence>
<organism evidence="7 8">
    <name type="scientific">Cladobotryum mycophilum</name>
    <dbReference type="NCBI Taxonomy" id="491253"/>
    <lineage>
        <taxon>Eukaryota</taxon>
        <taxon>Fungi</taxon>
        <taxon>Dikarya</taxon>
        <taxon>Ascomycota</taxon>
        <taxon>Pezizomycotina</taxon>
        <taxon>Sordariomycetes</taxon>
        <taxon>Hypocreomycetidae</taxon>
        <taxon>Hypocreales</taxon>
        <taxon>Hypocreaceae</taxon>
        <taxon>Cladobotryum</taxon>
    </lineage>
</organism>
<name>A0ABR0T4B2_9HYPO</name>
<dbReference type="Pfam" id="PF07947">
    <property type="entry name" value="YhhN"/>
    <property type="match status" value="1"/>
</dbReference>
<keyword evidence="3 6" id="KW-0812">Transmembrane</keyword>